<dbReference type="InterPro" id="IPR005184">
    <property type="entry name" value="DUF306_Meta_HslJ"/>
</dbReference>
<dbReference type="EMBL" id="JBHSGN010000008">
    <property type="protein sequence ID" value="MFC4672330.1"/>
    <property type="molecule type" value="Genomic_DNA"/>
</dbReference>
<dbReference type="Gene3D" id="2.40.128.270">
    <property type="match status" value="1"/>
</dbReference>
<dbReference type="Pfam" id="PF03724">
    <property type="entry name" value="META"/>
    <property type="match status" value="1"/>
</dbReference>
<dbReference type="Pfam" id="PF04170">
    <property type="entry name" value="NlpE"/>
    <property type="match status" value="1"/>
</dbReference>
<accession>A0ABV9KQ77</accession>
<evidence type="ECO:0000313" key="4">
    <source>
        <dbReference type="Proteomes" id="UP001596023"/>
    </source>
</evidence>
<name>A0ABV9KQ77_9BACT</name>
<dbReference type="InterPro" id="IPR038670">
    <property type="entry name" value="HslJ-like_sf"/>
</dbReference>
<feature type="domain" description="DUF306" evidence="2">
    <location>
        <begin position="149"/>
        <end position="254"/>
    </location>
</feature>
<gene>
    <name evidence="3" type="ORF">ACFO6W_01345</name>
</gene>
<dbReference type="PANTHER" id="PTHR35535:SF1">
    <property type="entry name" value="HEAT SHOCK PROTEIN HSLJ"/>
    <property type="match status" value="1"/>
</dbReference>
<dbReference type="InterPro" id="IPR053147">
    <property type="entry name" value="Hsp_HslJ-like"/>
</dbReference>
<dbReference type="InterPro" id="IPR007298">
    <property type="entry name" value="Cu-R_lipoprotein_NlpE"/>
</dbReference>
<evidence type="ECO:0000256" key="1">
    <source>
        <dbReference type="SAM" id="SignalP"/>
    </source>
</evidence>
<dbReference type="Proteomes" id="UP001596023">
    <property type="component" value="Unassembled WGS sequence"/>
</dbReference>
<dbReference type="PANTHER" id="PTHR35535">
    <property type="entry name" value="HEAT SHOCK PROTEIN HSLJ"/>
    <property type="match status" value="1"/>
</dbReference>
<sequence>MKKILLVMGIFSLMTGLNACKGKQEKQDAAGAVDAAHNSRNSLNWDGVYTGITPCADCPGIRTKIVLNGDNTYTVSREYMDSKDAVYNYSGSFDWSEDGGAVSLKEDERSPAIRFKVGEDALIQLDMEGNVITGDLADNYILVKAGPDLLEKHWKLAELSGKPAGSGSPKEAFIVFKQDDNQVTGNMGCNDTHGTYWLTANNGLSFSQMASTSKMCLNMDVEEKLKGVFANTESYTLRGDTLALEGETSTLARFVAVTE</sequence>
<proteinExistence type="predicted"/>
<feature type="signal peptide" evidence="1">
    <location>
        <begin position="1"/>
        <end position="19"/>
    </location>
</feature>
<comment type="caution">
    <text evidence="3">The sequence shown here is derived from an EMBL/GenBank/DDBJ whole genome shotgun (WGS) entry which is preliminary data.</text>
</comment>
<dbReference type="Gene3D" id="2.40.128.640">
    <property type="match status" value="1"/>
</dbReference>
<protein>
    <submittedName>
        <fullName evidence="3">Copper resistance protein NlpE N-terminal domain-containing protein</fullName>
    </submittedName>
</protein>
<dbReference type="RefSeq" id="WP_379993506.1">
    <property type="nucleotide sequence ID" value="NZ_JBHSGN010000008.1"/>
</dbReference>
<organism evidence="3 4">
    <name type="scientific">Dysgonomonas termitidis</name>
    <dbReference type="NCBI Taxonomy" id="1516126"/>
    <lineage>
        <taxon>Bacteria</taxon>
        <taxon>Pseudomonadati</taxon>
        <taxon>Bacteroidota</taxon>
        <taxon>Bacteroidia</taxon>
        <taxon>Bacteroidales</taxon>
        <taxon>Dysgonomonadaceae</taxon>
        <taxon>Dysgonomonas</taxon>
    </lineage>
</organism>
<evidence type="ECO:0000259" key="2">
    <source>
        <dbReference type="Pfam" id="PF03724"/>
    </source>
</evidence>
<evidence type="ECO:0000313" key="3">
    <source>
        <dbReference type="EMBL" id="MFC4672330.1"/>
    </source>
</evidence>
<feature type="chain" id="PRO_5046949878" evidence="1">
    <location>
        <begin position="20"/>
        <end position="259"/>
    </location>
</feature>
<keyword evidence="4" id="KW-1185">Reference proteome</keyword>
<reference evidence="4" key="1">
    <citation type="journal article" date="2019" name="Int. J. Syst. Evol. Microbiol.">
        <title>The Global Catalogue of Microorganisms (GCM) 10K type strain sequencing project: providing services to taxonomists for standard genome sequencing and annotation.</title>
        <authorList>
            <consortium name="The Broad Institute Genomics Platform"/>
            <consortium name="The Broad Institute Genome Sequencing Center for Infectious Disease"/>
            <person name="Wu L."/>
            <person name="Ma J."/>
        </authorList>
    </citation>
    <scope>NUCLEOTIDE SEQUENCE [LARGE SCALE GENOMIC DNA]</scope>
    <source>
        <strain evidence="4">CCUG 66188</strain>
    </source>
</reference>
<keyword evidence="1" id="KW-0732">Signal</keyword>